<sequence length="529" mass="59731">MPPKIVIIGAGIGGVSFAIALKRQFGAGFDDFVIYEKAGDVGGTWRDNIYPGASSDISVHFYSLSTDLNPNWPSTHGSQAETQEYWCKLTTKYDIYPRTVFNRLVVSAEWSVKEQLYHIVTEDVQSGEKFSTTAKILISAIGILEVPRFPNIPGVSSFKGDLFHSARWDTGVALHEKRVAVIGNGASATQFVPVISQDPTVRITEFCRTPNWFLPPIRVDYSSSWKWVFNNVPFAMRFYRFLLYLRTEIMYLLVFAYEPIRTWLSGIARDYIMKTAPKEDLEHLVPKYSLGCKRVIFDTNFLAALHRPNLLLNWDGIQSISEDGITTAKGEKLLFDVIIFATGFTADRYPLTIVGETGKTVQEYYDSQGGPKAYLGTTVPSFPNLFLIGGPNTATGHTSVILTEELQIDYIIQFVKPILQGLVSTFDVTARATDAYNELIHARLARSVFMGCISWYRTGGEGKISSIFPGPMLLYGWWVRRPKWDDYQVKGTEQWELKLQHEKWAALFSPVHYLLLFLGLLVSCIFGQY</sequence>
<evidence type="ECO:0000313" key="5">
    <source>
        <dbReference type="Proteomes" id="UP001218188"/>
    </source>
</evidence>
<keyword evidence="2" id="KW-0472">Membrane</keyword>
<gene>
    <name evidence="4" type="ORF">C8F04DRAFT_1143915</name>
</gene>
<comment type="similarity">
    <text evidence="1">Belongs to the FAD-binding monooxygenase family.</text>
</comment>
<dbReference type="InterPro" id="IPR051209">
    <property type="entry name" value="FAD-bind_Monooxygenase_sf"/>
</dbReference>
<dbReference type="PANTHER" id="PTHR42877:SF5">
    <property type="entry name" value="L-ORNITHINE N(5)-MONOOXYGENASE-RELATED"/>
    <property type="match status" value="1"/>
</dbReference>
<feature type="domain" description="FAD/NAD(P)-binding" evidence="3">
    <location>
        <begin position="4"/>
        <end position="191"/>
    </location>
</feature>
<dbReference type="InterPro" id="IPR036188">
    <property type="entry name" value="FAD/NAD-bd_sf"/>
</dbReference>
<protein>
    <recommendedName>
        <fullName evidence="3">FAD/NAD(P)-binding domain-containing protein</fullName>
    </recommendedName>
</protein>
<dbReference type="PRINTS" id="PR00368">
    <property type="entry name" value="FADPNR"/>
</dbReference>
<keyword evidence="2" id="KW-1133">Transmembrane helix</keyword>
<evidence type="ECO:0000313" key="4">
    <source>
        <dbReference type="EMBL" id="KAJ7020477.1"/>
    </source>
</evidence>
<organism evidence="4 5">
    <name type="scientific">Mycena alexandri</name>
    <dbReference type="NCBI Taxonomy" id="1745969"/>
    <lineage>
        <taxon>Eukaryota</taxon>
        <taxon>Fungi</taxon>
        <taxon>Dikarya</taxon>
        <taxon>Basidiomycota</taxon>
        <taxon>Agaricomycotina</taxon>
        <taxon>Agaricomycetes</taxon>
        <taxon>Agaricomycetidae</taxon>
        <taxon>Agaricales</taxon>
        <taxon>Marasmiineae</taxon>
        <taxon>Mycenaceae</taxon>
        <taxon>Mycena</taxon>
    </lineage>
</organism>
<name>A0AAD6S4M1_9AGAR</name>
<dbReference type="InterPro" id="IPR023753">
    <property type="entry name" value="FAD/NAD-binding_dom"/>
</dbReference>
<dbReference type="AlphaFoldDB" id="A0AAD6S4M1"/>
<evidence type="ECO:0000256" key="1">
    <source>
        <dbReference type="ARBA" id="ARBA00010139"/>
    </source>
</evidence>
<proteinExistence type="inferred from homology"/>
<dbReference type="Pfam" id="PF07992">
    <property type="entry name" value="Pyr_redox_2"/>
    <property type="match status" value="1"/>
</dbReference>
<accession>A0AAD6S4M1</accession>
<comment type="caution">
    <text evidence="4">The sequence shown here is derived from an EMBL/GenBank/DDBJ whole genome shotgun (WGS) entry which is preliminary data.</text>
</comment>
<keyword evidence="5" id="KW-1185">Reference proteome</keyword>
<dbReference type="Proteomes" id="UP001218188">
    <property type="component" value="Unassembled WGS sequence"/>
</dbReference>
<evidence type="ECO:0000256" key="2">
    <source>
        <dbReference type="SAM" id="Phobius"/>
    </source>
</evidence>
<dbReference type="Gene3D" id="3.50.50.60">
    <property type="entry name" value="FAD/NAD(P)-binding domain"/>
    <property type="match status" value="2"/>
</dbReference>
<keyword evidence="2" id="KW-0812">Transmembrane</keyword>
<dbReference type="GO" id="GO:0016491">
    <property type="term" value="F:oxidoreductase activity"/>
    <property type="evidence" value="ECO:0007669"/>
    <property type="project" value="InterPro"/>
</dbReference>
<dbReference type="EMBL" id="JARJCM010000261">
    <property type="protein sequence ID" value="KAJ7020477.1"/>
    <property type="molecule type" value="Genomic_DNA"/>
</dbReference>
<feature type="transmembrane region" description="Helical" evidence="2">
    <location>
        <begin position="504"/>
        <end position="526"/>
    </location>
</feature>
<dbReference type="PANTHER" id="PTHR42877">
    <property type="entry name" value="L-ORNITHINE N(5)-MONOOXYGENASE-RELATED"/>
    <property type="match status" value="1"/>
</dbReference>
<reference evidence="4" key="1">
    <citation type="submission" date="2023-03" db="EMBL/GenBank/DDBJ databases">
        <title>Massive genome expansion in bonnet fungi (Mycena s.s.) driven by repeated elements and novel gene families across ecological guilds.</title>
        <authorList>
            <consortium name="Lawrence Berkeley National Laboratory"/>
            <person name="Harder C.B."/>
            <person name="Miyauchi S."/>
            <person name="Viragh M."/>
            <person name="Kuo A."/>
            <person name="Thoen E."/>
            <person name="Andreopoulos B."/>
            <person name="Lu D."/>
            <person name="Skrede I."/>
            <person name="Drula E."/>
            <person name="Henrissat B."/>
            <person name="Morin E."/>
            <person name="Kohler A."/>
            <person name="Barry K."/>
            <person name="LaButti K."/>
            <person name="Morin E."/>
            <person name="Salamov A."/>
            <person name="Lipzen A."/>
            <person name="Mereny Z."/>
            <person name="Hegedus B."/>
            <person name="Baldrian P."/>
            <person name="Stursova M."/>
            <person name="Weitz H."/>
            <person name="Taylor A."/>
            <person name="Grigoriev I.V."/>
            <person name="Nagy L.G."/>
            <person name="Martin F."/>
            <person name="Kauserud H."/>
        </authorList>
    </citation>
    <scope>NUCLEOTIDE SEQUENCE</scope>
    <source>
        <strain evidence="4">CBHHK200</strain>
    </source>
</reference>
<evidence type="ECO:0000259" key="3">
    <source>
        <dbReference type="Pfam" id="PF07992"/>
    </source>
</evidence>
<dbReference type="SUPFAM" id="SSF51905">
    <property type="entry name" value="FAD/NAD(P)-binding domain"/>
    <property type="match status" value="1"/>
</dbReference>